<dbReference type="InterPro" id="IPR029068">
    <property type="entry name" value="Glyas_Bleomycin-R_OHBP_Dase"/>
</dbReference>
<name>A0A6J4IYT0_9BACT</name>
<dbReference type="Gene3D" id="3.10.180.10">
    <property type="entry name" value="2,3-Dihydroxybiphenyl 1,2-Dioxygenase, domain 1"/>
    <property type="match status" value="2"/>
</dbReference>
<feature type="domain" description="VOC" evidence="1">
    <location>
        <begin position="6"/>
        <end position="131"/>
    </location>
</feature>
<dbReference type="EMBL" id="CADCTA010000107">
    <property type="protein sequence ID" value="CAA9265947.1"/>
    <property type="molecule type" value="Genomic_DNA"/>
</dbReference>
<accession>A0A6J4IYT0</accession>
<dbReference type="Pfam" id="PF00903">
    <property type="entry name" value="Glyoxalase"/>
    <property type="match status" value="1"/>
</dbReference>
<dbReference type="InterPro" id="IPR037523">
    <property type="entry name" value="VOC_core"/>
</dbReference>
<dbReference type="AlphaFoldDB" id="A0A6J4IYT0"/>
<protein>
    <submittedName>
        <fullName evidence="2">Glyoxalase family protein</fullName>
    </submittedName>
</protein>
<dbReference type="PANTHER" id="PTHR36110">
    <property type="entry name" value="RING-CLEAVING DIOXYGENASE MHQE-RELATED"/>
    <property type="match status" value="1"/>
</dbReference>
<dbReference type="InterPro" id="IPR004360">
    <property type="entry name" value="Glyas_Fos-R_dOase_dom"/>
</dbReference>
<sequence length="317" mass="34444">MQPIRGLHHVTAISGPAQENLDFYAGVLGMRLVKKSVNQDDPGTYHLFYADAEGHPGSDLTFFPWAQLAPSRDGHGLSTEVSLAVPPGSLGFWAGRLQRYGVRVGNAEVRFGEHVLPMMDPHGLRVALVESASSLGRPFTPWESSPVPVEQQIRGLESARMSEAKLDQTTTFLESAMGFRHIGTENGWLRYGLGEGTSGQYVDVRELPAARRGAWGTGSIHHIAWRVDDDAHEAEVRQSVASAGAHPTGVIDRFWFKSVYFREPGGVLFELATDGPGFAVDEDPAHLGETLVLPPWLEADRAAIEAAVPKLTAPAHL</sequence>
<reference evidence="2" key="1">
    <citation type="submission" date="2020-02" db="EMBL/GenBank/DDBJ databases">
        <authorList>
            <person name="Meier V. D."/>
        </authorList>
    </citation>
    <scope>NUCLEOTIDE SEQUENCE</scope>
    <source>
        <strain evidence="2">AVDCRST_MAG42</strain>
    </source>
</reference>
<dbReference type="PANTHER" id="PTHR36110:SF4">
    <property type="entry name" value="RING-CLEAVING DIOXYGENASE MHQA-RELATED"/>
    <property type="match status" value="1"/>
</dbReference>
<gene>
    <name evidence="2" type="ORF">AVDCRST_MAG42-3187</name>
</gene>
<proteinExistence type="predicted"/>
<feature type="domain" description="VOC" evidence="1">
    <location>
        <begin position="155"/>
        <end position="274"/>
    </location>
</feature>
<dbReference type="InterPro" id="IPR052537">
    <property type="entry name" value="Extradiol_RC_dioxygenase"/>
</dbReference>
<dbReference type="SUPFAM" id="SSF54593">
    <property type="entry name" value="Glyoxalase/Bleomycin resistance protein/Dihydroxybiphenyl dioxygenase"/>
    <property type="match status" value="1"/>
</dbReference>
<evidence type="ECO:0000259" key="1">
    <source>
        <dbReference type="PROSITE" id="PS51819"/>
    </source>
</evidence>
<dbReference type="PROSITE" id="PS51819">
    <property type="entry name" value="VOC"/>
    <property type="match status" value="2"/>
</dbReference>
<dbReference type="CDD" id="cd08347">
    <property type="entry name" value="PcpA_C_like"/>
    <property type="match status" value="1"/>
</dbReference>
<evidence type="ECO:0000313" key="2">
    <source>
        <dbReference type="EMBL" id="CAA9265947.1"/>
    </source>
</evidence>
<organism evidence="2">
    <name type="scientific">uncultured Chthoniobacterales bacterium</name>
    <dbReference type="NCBI Taxonomy" id="1836801"/>
    <lineage>
        <taxon>Bacteria</taxon>
        <taxon>Pseudomonadati</taxon>
        <taxon>Verrucomicrobiota</taxon>
        <taxon>Spartobacteria</taxon>
        <taxon>Chthoniobacterales</taxon>
        <taxon>environmental samples</taxon>
    </lineage>
</organism>